<evidence type="ECO:0000256" key="1">
    <source>
        <dbReference type="SAM" id="Phobius"/>
    </source>
</evidence>
<keyword evidence="1" id="KW-0472">Membrane</keyword>
<proteinExistence type="predicted"/>
<dbReference type="InterPro" id="IPR009937">
    <property type="entry name" value="Phage_holin_3_6"/>
</dbReference>
<comment type="caution">
    <text evidence="2">The sequence shown here is derived from an EMBL/GenBank/DDBJ whole genome shotgun (WGS) entry which is preliminary data.</text>
</comment>
<sequence length="154" mass="16143">MSEALPGDRMEDKSLGELVAMASSNVSSLIRAEMDLAKLELKDDAKKAALGSVMFTIAALCAGLIVILLSIAAAYGLVALGVWHWAAFLIVAGVYLLLAAALVGIGYLRIRKIDGAKRTRAELRADFDMLRHRGDGDDADAGAVGDAGARALTD</sequence>
<feature type="transmembrane region" description="Helical" evidence="1">
    <location>
        <begin position="48"/>
        <end position="77"/>
    </location>
</feature>
<dbReference type="Proteomes" id="UP001595872">
    <property type="component" value="Unassembled WGS sequence"/>
</dbReference>
<feature type="transmembrane region" description="Helical" evidence="1">
    <location>
        <begin position="83"/>
        <end position="108"/>
    </location>
</feature>
<organism evidence="2 3">
    <name type="scientific">Actinomadura gamaensis</name>
    <dbReference type="NCBI Taxonomy" id="1763541"/>
    <lineage>
        <taxon>Bacteria</taxon>
        <taxon>Bacillati</taxon>
        <taxon>Actinomycetota</taxon>
        <taxon>Actinomycetes</taxon>
        <taxon>Streptosporangiales</taxon>
        <taxon>Thermomonosporaceae</taxon>
        <taxon>Actinomadura</taxon>
    </lineage>
</organism>
<accession>A0ABV9U255</accession>
<reference evidence="3" key="1">
    <citation type="journal article" date="2019" name="Int. J. Syst. Evol. Microbiol.">
        <title>The Global Catalogue of Microorganisms (GCM) 10K type strain sequencing project: providing services to taxonomists for standard genome sequencing and annotation.</title>
        <authorList>
            <consortium name="The Broad Institute Genomics Platform"/>
            <consortium name="The Broad Institute Genome Sequencing Center for Infectious Disease"/>
            <person name="Wu L."/>
            <person name="Ma J."/>
        </authorList>
    </citation>
    <scope>NUCLEOTIDE SEQUENCE [LARGE SCALE GENOMIC DNA]</scope>
    <source>
        <strain evidence="3">KLKA75</strain>
    </source>
</reference>
<evidence type="ECO:0000313" key="2">
    <source>
        <dbReference type="EMBL" id="MFC4908947.1"/>
    </source>
</evidence>
<dbReference type="Pfam" id="PF07332">
    <property type="entry name" value="Phage_holin_3_6"/>
    <property type="match status" value="1"/>
</dbReference>
<keyword evidence="1" id="KW-0812">Transmembrane</keyword>
<evidence type="ECO:0000313" key="3">
    <source>
        <dbReference type="Proteomes" id="UP001595872"/>
    </source>
</evidence>
<dbReference type="RefSeq" id="WP_378256045.1">
    <property type="nucleotide sequence ID" value="NZ_JBHSIT010000004.1"/>
</dbReference>
<keyword evidence="3" id="KW-1185">Reference proteome</keyword>
<name>A0ABV9U255_9ACTN</name>
<protein>
    <submittedName>
        <fullName evidence="2">Phage holin family protein</fullName>
    </submittedName>
</protein>
<keyword evidence="1" id="KW-1133">Transmembrane helix</keyword>
<dbReference type="EMBL" id="JBHSIT010000004">
    <property type="protein sequence ID" value="MFC4908947.1"/>
    <property type="molecule type" value="Genomic_DNA"/>
</dbReference>
<gene>
    <name evidence="2" type="ORF">ACFPCY_16610</name>
</gene>